<dbReference type="KEGG" id="ful:C4N20_09910"/>
<dbReference type="AlphaFoldDB" id="A0AAX2J785"/>
<dbReference type="Gene3D" id="3.40.33.10">
    <property type="entry name" value="CAP"/>
    <property type="match status" value="1"/>
</dbReference>
<evidence type="ECO:0000259" key="1">
    <source>
        <dbReference type="Pfam" id="PF00188"/>
    </source>
</evidence>
<gene>
    <name evidence="2" type="ORF">NCTC12112_00535</name>
</gene>
<dbReference type="PANTHER" id="PTHR31157:SF1">
    <property type="entry name" value="SCP DOMAIN-CONTAINING PROTEIN"/>
    <property type="match status" value="1"/>
</dbReference>
<organism evidence="2 3">
    <name type="scientific">Fusobacterium ulcerans</name>
    <dbReference type="NCBI Taxonomy" id="861"/>
    <lineage>
        <taxon>Bacteria</taxon>
        <taxon>Fusobacteriati</taxon>
        <taxon>Fusobacteriota</taxon>
        <taxon>Fusobacteriia</taxon>
        <taxon>Fusobacteriales</taxon>
        <taxon>Fusobacteriaceae</taxon>
        <taxon>Fusobacterium</taxon>
    </lineage>
</organism>
<dbReference type="Pfam" id="PF00188">
    <property type="entry name" value="CAP"/>
    <property type="match status" value="1"/>
</dbReference>
<dbReference type="SUPFAM" id="SSF55797">
    <property type="entry name" value="PR-1-like"/>
    <property type="match status" value="1"/>
</dbReference>
<dbReference type="RefSeq" id="WP_040490747.1">
    <property type="nucleotide sequence ID" value="NZ_CABKNW010000003.1"/>
</dbReference>
<dbReference type="InterPro" id="IPR035940">
    <property type="entry name" value="CAP_sf"/>
</dbReference>
<sequence>MRKITKIFLMVIITFSLVSNLYSAEGYQKTILKYVNQERKAKRLAPLVMNEKLNKIAVIKAADMAKEEKLSHDSKKFGMTFNLIKKENIKYKSAAENIARWHDTPEFVMERWMKSKGHRDNILSKNYNEIGIGKAVDKDGKNYWVQIFIEKKK</sequence>
<dbReference type="PANTHER" id="PTHR31157">
    <property type="entry name" value="SCP DOMAIN-CONTAINING PROTEIN"/>
    <property type="match status" value="1"/>
</dbReference>
<dbReference type="GeneID" id="78455126"/>
<dbReference type="CDD" id="cd05379">
    <property type="entry name" value="CAP_bacterial"/>
    <property type="match status" value="1"/>
</dbReference>
<feature type="domain" description="SCP" evidence="1">
    <location>
        <begin position="32"/>
        <end position="148"/>
    </location>
</feature>
<dbReference type="InterPro" id="IPR014044">
    <property type="entry name" value="CAP_dom"/>
</dbReference>
<dbReference type="EMBL" id="LS483487">
    <property type="protein sequence ID" value="SQJ00181.1"/>
    <property type="molecule type" value="Genomic_DNA"/>
</dbReference>
<evidence type="ECO:0000313" key="3">
    <source>
        <dbReference type="Proteomes" id="UP000249008"/>
    </source>
</evidence>
<reference evidence="2 3" key="1">
    <citation type="submission" date="2018-06" db="EMBL/GenBank/DDBJ databases">
        <authorList>
            <consortium name="Pathogen Informatics"/>
            <person name="Doyle S."/>
        </authorList>
    </citation>
    <scope>NUCLEOTIDE SEQUENCE [LARGE SCALE GENOMIC DNA]</scope>
    <source>
        <strain evidence="2 3">NCTC12112</strain>
    </source>
</reference>
<evidence type="ECO:0000313" key="2">
    <source>
        <dbReference type="EMBL" id="SQJ00181.1"/>
    </source>
</evidence>
<name>A0AAX2J785_9FUSO</name>
<protein>
    <submittedName>
        <fullName evidence="2">Uncharacterized protein, YkwD family</fullName>
    </submittedName>
</protein>
<proteinExistence type="predicted"/>
<accession>A0AAX2J785</accession>
<dbReference type="Proteomes" id="UP000249008">
    <property type="component" value="Chromosome 1"/>
</dbReference>